<feature type="compositionally biased region" description="Basic and acidic residues" evidence="1">
    <location>
        <begin position="1"/>
        <end position="20"/>
    </location>
</feature>
<name>A0A066YHD6_9ACTN</name>
<feature type="region of interest" description="Disordered" evidence="1">
    <location>
        <begin position="1"/>
        <end position="105"/>
    </location>
</feature>
<dbReference type="AntiFam" id="ANF00057">
    <property type="entry name" value="Translation of E. coli type CRISPR repeat"/>
</dbReference>
<organism evidence="2 3">
    <name type="scientific">Kitasatospora cheerisanensis KCTC 2395</name>
    <dbReference type="NCBI Taxonomy" id="1348663"/>
    <lineage>
        <taxon>Bacteria</taxon>
        <taxon>Bacillati</taxon>
        <taxon>Actinomycetota</taxon>
        <taxon>Actinomycetes</taxon>
        <taxon>Kitasatosporales</taxon>
        <taxon>Streptomycetaceae</taxon>
        <taxon>Kitasatospora</taxon>
    </lineage>
</organism>
<accession>A0A066YHD6</accession>
<dbReference type="HOGENOM" id="CLU_2232932_0_0_11"/>
<sequence length="105" mass="11051">MLTEPEREALASSPRERGSAGDEDDARPGRVLLPARAGVSRASRSRPTSTSSPPRASGGQPYIDIAYSAMVCSSPRERGSAGEERELTPDQRVLPARAGVSRSSG</sequence>
<comment type="caution">
    <text evidence="2">The sequence shown here is derived from an EMBL/GenBank/DDBJ whole genome shotgun (WGS) entry which is preliminary data.</text>
</comment>
<dbReference type="EMBL" id="JNBY01000172">
    <property type="protein sequence ID" value="KDN80552.1"/>
    <property type="molecule type" value="Genomic_DNA"/>
</dbReference>
<keyword evidence="3" id="KW-1185">Reference proteome</keyword>
<feature type="compositionally biased region" description="Basic and acidic residues" evidence="1">
    <location>
        <begin position="75"/>
        <end position="89"/>
    </location>
</feature>
<gene>
    <name evidence="2" type="ORF">KCH_76990</name>
</gene>
<dbReference type="Proteomes" id="UP000027178">
    <property type="component" value="Unassembled WGS sequence"/>
</dbReference>
<evidence type="ECO:0000256" key="1">
    <source>
        <dbReference type="SAM" id="MobiDB-lite"/>
    </source>
</evidence>
<dbReference type="AlphaFoldDB" id="A0A066YHD6"/>
<proteinExistence type="predicted"/>
<evidence type="ECO:0000313" key="3">
    <source>
        <dbReference type="Proteomes" id="UP000027178"/>
    </source>
</evidence>
<feature type="compositionally biased region" description="Low complexity" evidence="1">
    <location>
        <begin position="35"/>
        <end position="57"/>
    </location>
</feature>
<protein>
    <submittedName>
        <fullName evidence="2">Uncharacterized protein</fullName>
    </submittedName>
</protein>
<evidence type="ECO:0000313" key="2">
    <source>
        <dbReference type="EMBL" id="KDN80552.1"/>
    </source>
</evidence>
<reference evidence="2 3" key="1">
    <citation type="submission" date="2014-05" db="EMBL/GenBank/DDBJ databases">
        <title>Draft Genome Sequence of Kitasatospora cheerisanensis KCTC 2395.</title>
        <authorList>
            <person name="Nam D.H."/>
        </authorList>
    </citation>
    <scope>NUCLEOTIDE SEQUENCE [LARGE SCALE GENOMIC DNA]</scope>
    <source>
        <strain evidence="2 3">KCTC 2395</strain>
    </source>
</reference>